<reference evidence="2 3" key="1">
    <citation type="submission" date="2015-10" db="EMBL/GenBank/DDBJ databases">
        <title>Genome sequencing of Penicillium freii.</title>
        <authorList>
            <person name="Nguyen H.D."/>
            <person name="Visagie C.M."/>
            <person name="Seifert K.A."/>
        </authorList>
    </citation>
    <scope>NUCLEOTIDE SEQUENCE [LARGE SCALE GENOMIC DNA]</scope>
    <source>
        <strain evidence="2 3">DAOM 242723</strain>
    </source>
</reference>
<dbReference type="EMBL" id="LLXE01000085">
    <property type="protein sequence ID" value="KUM63012.1"/>
    <property type="molecule type" value="Genomic_DNA"/>
</dbReference>
<dbReference type="AlphaFoldDB" id="A0A101MM01"/>
<organism evidence="2 3">
    <name type="scientific">Penicillium freii</name>
    <dbReference type="NCBI Taxonomy" id="48697"/>
    <lineage>
        <taxon>Eukaryota</taxon>
        <taxon>Fungi</taxon>
        <taxon>Dikarya</taxon>
        <taxon>Ascomycota</taxon>
        <taxon>Pezizomycotina</taxon>
        <taxon>Eurotiomycetes</taxon>
        <taxon>Eurotiomycetidae</taxon>
        <taxon>Eurotiales</taxon>
        <taxon>Aspergillaceae</taxon>
        <taxon>Penicillium</taxon>
    </lineage>
</organism>
<evidence type="ECO:0000313" key="3">
    <source>
        <dbReference type="Proteomes" id="UP000055045"/>
    </source>
</evidence>
<keyword evidence="1" id="KW-1133">Transmembrane helix</keyword>
<sequence>MSSTTKEWRPSNLLTATQRISASRRQVETVFLTSSTIVLIDFGNLEWLRMLLGVSPTIRIGVEGNKDKLRPSELSGCQIGLGIGEYGVIKILLVATFCGISFKSLAYLSLLLFAFCPFLFLFCFSTLALEERTHHNRAIRAA</sequence>
<proteinExistence type="predicted"/>
<gene>
    <name evidence="2" type="ORF">ACN42_g4104</name>
</gene>
<evidence type="ECO:0000256" key="1">
    <source>
        <dbReference type="SAM" id="Phobius"/>
    </source>
</evidence>
<feature type="transmembrane region" description="Helical" evidence="1">
    <location>
        <begin position="79"/>
        <end position="102"/>
    </location>
</feature>
<accession>A0A101MM01</accession>
<protein>
    <submittedName>
        <fullName evidence="2">Uncharacterized protein</fullName>
    </submittedName>
</protein>
<name>A0A101MM01_PENFR</name>
<feature type="transmembrane region" description="Helical" evidence="1">
    <location>
        <begin position="108"/>
        <end position="129"/>
    </location>
</feature>
<comment type="caution">
    <text evidence="2">The sequence shown here is derived from an EMBL/GenBank/DDBJ whole genome shotgun (WGS) entry which is preliminary data.</text>
</comment>
<keyword evidence="1" id="KW-0472">Membrane</keyword>
<evidence type="ECO:0000313" key="2">
    <source>
        <dbReference type="EMBL" id="KUM63012.1"/>
    </source>
</evidence>
<keyword evidence="1" id="KW-0812">Transmembrane</keyword>
<dbReference type="Proteomes" id="UP000055045">
    <property type="component" value="Unassembled WGS sequence"/>
</dbReference>
<keyword evidence="3" id="KW-1185">Reference proteome</keyword>